<accession>A0A8T0QXN5</accession>
<gene>
    <name evidence="2" type="ORF">PVAP13_6NG110000</name>
</gene>
<reference evidence="2" key="1">
    <citation type="submission" date="2020-05" db="EMBL/GenBank/DDBJ databases">
        <title>WGS assembly of Panicum virgatum.</title>
        <authorList>
            <person name="Lovell J.T."/>
            <person name="Jenkins J."/>
            <person name="Shu S."/>
            <person name="Juenger T.E."/>
            <person name="Schmutz J."/>
        </authorList>
    </citation>
    <scope>NUCLEOTIDE SEQUENCE</scope>
    <source>
        <strain evidence="2">AP13</strain>
    </source>
</reference>
<evidence type="ECO:0000313" key="2">
    <source>
        <dbReference type="EMBL" id="KAG2577685.1"/>
    </source>
</evidence>
<dbReference type="EMBL" id="CM029048">
    <property type="protein sequence ID" value="KAG2577685.1"/>
    <property type="molecule type" value="Genomic_DNA"/>
</dbReference>
<sequence length="362" mass="40591">MIIMKGALLLHLFFIAVDRSVYANILRSLYFRDDRQGKDFVNRYVADTLAKCIKNGVVSTANRTFVSFAAELLQSENTSDHVSAVLVLRKLVQSVEREAAVVTEICSSKQLLGRLVKLLSSRSLLHQDTKPYIAEIFVKLSRNLRLVDIPEATNSIASLIDASLIEKELQTFDWGLFTEDNRPLFMHGFRILDELALDPENCVEMCRMKEVVSRIIAPVSHGLHMMTEHDIAAAHIVKGSLGVVAKLTSGTGEACSNLRRQISQNCTVISNILSIISDSTNQATNILAAEILTRLNLGEKTCICFTQNSITWSQPSIVTETQMSTELWLQNCWRNFAKKPEKRTSLPSNKSLTLIRYCQRSL</sequence>
<evidence type="ECO:0000313" key="3">
    <source>
        <dbReference type="Proteomes" id="UP000823388"/>
    </source>
</evidence>
<dbReference type="Proteomes" id="UP000823388">
    <property type="component" value="Chromosome 6N"/>
</dbReference>
<dbReference type="SUPFAM" id="SSF48371">
    <property type="entry name" value="ARM repeat"/>
    <property type="match status" value="1"/>
</dbReference>
<protein>
    <submittedName>
        <fullName evidence="2">Uncharacterized protein</fullName>
    </submittedName>
</protein>
<keyword evidence="1" id="KW-0732">Signal</keyword>
<feature type="signal peptide" evidence="1">
    <location>
        <begin position="1"/>
        <end position="23"/>
    </location>
</feature>
<dbReference type="PANTHER" id="PTHR33115:SF72">
    <property type="match status" value="1"/>
</dbReference>
<organism evidence="2 3">
    <name type="scientific">Panicum virgatum</name>
    <name type="common">Blackwell switchgrass</name>
    <dbReference type="NCBI Taxonomy" id="38727"/>
    <lineage>
        <taxon>Eukaryota</taxon>
        <taxon>Viridiplantae</taxon>
        <taxon>Streptophyta</taxon>
        <taxon>Embryophyta</taxon>
        <taxon>Tracheophyta</taxon>
        <taxon>Spermatophyta</taxon>
        <taxon>Magnoliopsida</taxon>
        <taxon>Liliopsida</taxon>
        <taxon>Poales</taxon>
        <taxon>Poaceae</taxon>
        <taxon>PACMAD clade</taxon>
        <taxon>Panicoideae</taxon>
        <taxon>Panicodae</taxon>
        <taxon>Paniceae</taxon>
        <taxon>Panicinae</taxon>
        <taxon>Panicum</taxon>
        <taxon>Panicum sect. Hiantes</taxon>
    </lineage>
</organism>
<evidence type="ECO:0000256" key="1">
    <source>
        <dbReference type="SAM" id="SignalP"/>
    </source>
</evidence>
<dbReference type="InterPro" id="IPR016024">
    <property type="entry name" value="ARM-type_fold"/>
</dbReference>
<dbReference type="PANTHER" id="PTHR33115">
    <property type="entry name" value="ARM REPEAT SUPERFAMILY PROTEIN"/>
    <property type="match status" value="1"/>
</dbReference>
<keyword evidence="3" id="KW-1185">Reference proteome</keyword>
<dbReference type="Gene3D" id="1.25.10.10">
    <property type="entry name" value="Leucine-rich Repeat Variant"/>
    <property type="match status" value="1"/>
</dbReference>
<comment type="caution">
    <text evidence="2">The sequence shown here is derived from an EMBL/GenBank/DDBJ whole genome shotgun (WGS) entry which is preliminary data.</text>
</comment>
<dbReference type="AlphaFoldDB" id="A0A8T0QXN5"/>
<dbReference type="InterPro" id="IPR011989">
    <property type="entry name" value="ARM-like"/>
</dbReference>
<proteinExistence type="predicted"/>
<feature type="chain" id="PRO_5035774737" evidence="1">
    <location>
        <begin position="24"/>
        <end position="362"/>
    </location>
</feature>
<name>A0A8T0QXN5_PANVG</name>